<gene>
    <name evidence="1" type="ORF">SAMN05421759_11257</name>
</gene>
<dbReference type="Proteomes" id="UP000186684">
    <property type="component" value="Unassembled WGS sequence"/>
</dbReference>
<reference evidence="2" key="1">
    <citation type="submission" date="2017-01" db="EMBL/GenBank/DDBJ databases">
        <authorList>
            <person name="Varghese N."/>
            <person name="Submissions S."/>
        </authorList>
    </citation>
    <scope>NUCLEOTIDE SEQUENCE [LARGE SCALE GENOMIC DNA]</scope>
    <source>
        <strain evidence="2">DSM 29430</strain>
    </source>
</reference>
<dbReference type="STRING" id="633194.SAMN05421759_11257"/>
<dbReference type="RefSeq" id="WP_200798062.1">
    <property type="nucleotide sequence ID" value="NZ_FTOQ01000012.1"/>
</dbReference>
<dbReference type="AlphaFoldDB" id="A0A1N7P3H8"/>
<proteinExistence type="predicted"/>
<evidence type="ECO:0000313" key="2">
    <source>
        <dbReference type="Proteomes" id="UP000186684"/>
    </source>
</evidence>
<organism evidence="1 2">
    <name type="scientific">Roseivivax lentus</name>
    <dbReference type="NCBI Taxonomy" id="633194"/>
    <lineage>
        <taxon>Bacteria</taxon>
        <taxon>Pseudomonadati</taxon>
        <taxon>Pseudomonadota</taxon>
        <taxon>Alphaproteobacteria</taxon>
        <taxon>Rhodobacterales</taxon>
        <taxon>Roseobacteraceae</taxon>
        <taxon>Roseivivax</taxon>
    </lineage>
</organism>
<sequence length="58" mass="5815">MEILFAIGVVTLAAGGLGLGLFLGRGPARSSCGAADRLAIGRCADCPLRKRAETGGAR</sequence>
<dbReference type="EMBL" id="FTOQ01000012">
    <property type="protein sequence ID" value="SIT05108.1"/>
    <property type="molecule type" value="Genomic_DNA"/>
</dbReference>
<evidence type="ECO:0008006" key="3">
    <source>
        <dbReference type="Google" id="ProtNLM"/>
    </source>
</evidence>
<accession>A0A1N7P3H8</accession>
<keyword evidence="2" id="KW-1185">Reference proteome</keyword>
<evidence type="ECO:0000313" key="1">
    <source>
        <dbReference type="EMBL" id="SIT05108.1"/>
    </source>
</evidence>
<name>A0A1N7P3H8_9RHOB</name>
<protein>
    <recommendedName>
        <fullName evidence="3">ApbE family protein</fullName>
    </recommendedName>
</protein>